<name>A0A2A2FAQ6_9GAMM</name>
<evidence type="ECO:0000313" key="1">
    <source>
        <dbReference type="EMBL" id="PAU82028.1"/>
    </source>
</evidence>
<dbReference type="Proteomes" id="UP000218896">
    <property type="component" value="Unassembled WGS sequence"/>
</dbReference>
<gene>
    <name evidence="1" type="ORF">CK501_02440</name>
</gene>
<dbReference type="RefSeq" id="WP_095616126.1">
    <property type="nucleotide sequence ID" value="NZ_NSKD01000001.1"/>
</dbReference>
<protein>
    <recommendedName>
        <fullName evidence="3">Fe/B12 periplasmic-binding domain-containing protein</fullName>
    </recommendedName>
</protein>
<sequence>MSQSFTRLLPELQATVSACIETALVLHATTMPQIRRVMAGDAIIEDYVRALGFGDRLVPWQHLGRDDGPEPDLILAHEIAGGTSLCPTWLPTRYQPRLSLVPGARSSADVQDNLKRIARILGNTMGEMVPAQRFRETFEGLRARLHVPGPRVLVLVETGRGRYRLTGRDHPCHRIFAQLGWISAPSERVAGEKLSVRTLSMLEHDAVLILEAWAGEEGESALARHWPVMLSPAAETERWARLPMLELMCLGPSLPDRLADLATRFQTLKPDTWDS</sequence>
<reference evidence="1 2" key="1">
    <citation type="submission" date="2017-08" db="EMBL/GenBank/DDBJ databases">
        <title>Halovibrio sewagensis sp. nov., isolated from wastewater of high salinity.</title>
        <authorList>
            <person name="Dong X."/>
            <person name="Zhang G."/>
        </authorList>
    </citation>
    <scope>NUCLEOTIDE SEQUENCE [LARGE SCALE GENOMIC DNA]</scope>
    <source>
        <strain evidence="1 2">YL5-2</strain>
    </source>
</reference>
<keyword evidence="2" id="KW-1185">Reference proteome</keyword>
<accession>A0A2A2FAQ6</accession>
<proteinExistence type="predicted"/>
<dbReference type="OrthoDB" id="6179860at2"/>
<comment type="caution">
    <text evidence="1">The sequence shown here is derived from an EMBL/GenBank/DDBJ whole genome shotgun (WGS) entry which is preliminary data.</text>
</comment>
<dbReference type="EMBL" id="NSKD01000001">
    <property type="protein sequence ID" value="PAU82028.1"/>
    <property type="molecule type" value="Genomic_DNA"/>
</dbReference>
<dbReference type="SUPFAM" id="SSF53807">
    <property type="entry name" value="Helical backbone' metal receptor"/>
    <property type="match status" value="1"/>
</dbReference>
<dbReference type="AlphaFoldDB" id="A0A2A2FAQ6"/>
<evidence type="ECO:0000313" key="2">
    <source>
        <dbReference type="Proteomes" id="UP000218896"/>
    </source>
</evidence>
<evidence type="ECO:0008006" key="3">
    <source>
        <dbReference type="Google" id="ProtNLM"/>
    </source>
</evidence>
<dbReference type="Gene3D" id="3.40.50.1980">
    <property type="entry name" value="Nitrogenase molybdenum iron protein domain"/>
    <property type="match status" value="1"/>
</dbReference>
<organism evidence="1 2">
    <name type="scientific">Halovibrio salipaludis</name>
    <dbReference type="NCBI Taxonomy" id="2032626"/>
    <lineage>
        <taxon>Bacteria</taxon>
        <taxon>Pseudomonadati</taxon>
        <taxon>Pseudomonadota</taxon>
        <taxon>Gammaproteobacteria</taxon>
        <taxon>Oceanospirillales</taxon>
        <taxon>Halomonadaceae</taxon>
        <taxon>Halovibrio</taxon>
    </lineage>
</organism>